<dbReference type="PROSITE" id="PS50088">
    <property type="entry name" value="ANK_REPEAT"/>
    <property type="match status" value="2"/>
</dbReference>
<dbReference type="Pfam" id="PF12796">
    <property type="entry name" value="Ank_2"/>
    <property type="match status" value="2"/>
</dbReference>
<feature type="region of interest" description="Disordered" evidence="4">
    <location>
        <begin position="590"/>
        <end position="651"/>
    </location>
</feature>
<feature type="region of interest" description="Disordered" evidence="4">
    <location>
        <begin position="71"/>
        <end position="404"/>
    </location>
</feature>
<feature type="compositionally biased region" description="Low complexity" evidence="4">
    <location>
        <begin position="350"/>
        <end position="363"/>
    </location>
</feature>
<organism evidence="5 6">
    <name type="scientific">Patiria miniata</name>
    <name type="common">Bat star</name>
    <name type="synonym">Asterina miniata</name>
    <dbReference type="NCBI Taxonomy" id="46514"/>
    <lineage>
        <taxon>Eukaryota</taxon>
        <taxon>Metazoa</taxon>
        <taxon>Echinodermata</taxon>
        <taxon>Eleutherozoa</taxon>
        <taxon>Asterozoa</taxon>
        <taxon>Asteroidea</taxon>
        <taxon>Valvatacea</taxon>
        <taxon>Valvatida</taxon>
        <taxon>Asterinidae</taxon>
        <taxon>Patiria</taxon>
    </lineage>
</organism>
<feature type="compositionally biased region" description="Basic and acidic residues" evidence="4">
    <location>
        <begin position="364"/>
        <end position="388"/>
    </location>
</feature>
<feature type="compositionally biased region" description="Low complexity" evidence="4">
    <location>
        <begin position="599"/>
        <end position="614"/>
    </location>
</feature>
<sequence>MPSIDAKVEERKILDQRATNGVDLSKFAKQVGTTNPATMPCSPYDKCSPNIQESVPPGYCISPPSKSNGMMYTKSMPIGPIMAPVESRAEKLESSQKMSEPEKDTQAGKGETERQKQEKTASKSKQPKPRSFSLLEMRYNKDQKGKGHGRLVQQRSVKNSYEKEMHKLSHAVSAPAAISDDMEPPVEDEVFTEEKKTDGEKQQGDDITNVPSDDGGLEIAPERDEKQSLEARGHDEPKEETKTDKAEESSPGNKDEKVELIRDEEKTTKESTENPESSVTEKTDSGEKEKTRKIEAEKVTEDENEKPKMEKTASDIEALTQDLQTTLHLEDSGDKEKKDDEIESKEKEVSSLADDLQQSLSLQEKGEKKAVIKEEGGRIRSSERERPRLRSRGIQKQGVYRPDVNMPTDNFFTQQGMPSQQTSASINWPMGSQQQQSLPPVQCFLQPQMGPSDQSSQSFVCPPGQSNNMRMVYVGPSGQQMYRYGGQSMQTQHAQNIYIGNAAQQPQPGYQQNFLHSGGPTAPFIPPQRMNIPGESTGTPSEVDWPPTPESSVDDILDIIESDAESVRSPVESEEPMTGTLMDMIGVASPQSSWDESHAPSISSISPVPSPYASDHQQSSPAQLVPDLNGPWSPDSNVSSHGEPLSPSGSTIIKVTGHMSLGTVTISPMSPHSPCKRQRNDSSTESREAQERISDIKNFLREKPHTSPPYLANWPSPPQVQPYSAALTPPYTPAAASHAPTQPFQTQYDRVPAPQAPIYAQPHAPRGYQQPPTPPGYQQPPTPPEGELEAFRKHLAGWSVEELLCPDEDLDTVLHLAICQAKISLSLAIIERICKHKQCLNVVNKLQQTPLYLSVVSKLPDLTQILINYGADLFIGNKQGDTPLHAAAKNGNNDAIKAICEGINCCGYSEEVARELFDLTNYAGKTALMLAVEHHGTMISEGDIIKIINCNDTVRNLLQSFASALQSDSKSGKTALHYAVELHKIDLIYILLDYCDDPGSLVNKQMYDGNTALHLIVGRNRPEHEIINIVNLLMTRGANVGLENAAREKPLDLVHREHLEIKRRLHGQGNRKR</sequence>
<name>A0A914AFE0_PATMI</name>
<feature type="compositionally biased region" description="Pro residues" evidence="4">
    <location>
        <begin position="771"/>
        <end position="784"/>
    </location>
</feature>
<feature type="compositionally biased region" description="Basic and acidic residues" evidence="4">
    <location>
        <begin position="328"/>
        <end position="349"/>
    </location>
</feature>
<dbReference type="InterPro" id="IPR036770">
    <property type="entry name" value="Ankyrin_rpt-contain_sf"/>
</dbReference>
<dbReference type="PRINTS" id="PR01415">
    <property type="entry name" value="ANKYRIN"/>
</dbReference>
<feature type="compositionally biased region" description="Basic and acidic residues" evidence="4">
    <location>
        <begin position="192"/>
        <end position="204"/>
    </location>
</feature>
<feature type="repeat" description="ANK" evidence="3">
    <location>
        <begin position="1008"/>
        <end position="1045"/>
    </location>
</feature>
<feature type="compositionally biased region" description="Basic and acidic residues" evidence="4">
    <location>
        <begin position="678"/>
        <end position="705"/>
    </location>
</feature>
<dbReference type="OMA" id="CETKETH"/>
<dbReference type="InterPro" id="IPR002110">
    <property type="entry name" value="Ankyrin_rpt"/>
</dbReference>
<protein>
    <submittedName>
        <fullName evidence="5">Uncharacterized protein</fullName>
    </submittedName>
</protein>
<feature type="compositionally biased region" description="Basic and acidic residues" evidence="4">
    <location>
        <begin position="87"/>
        <end position="121"/>
    </location>
</feature>
<evidence type="ECO:0000313" key="5">
    <source>
        <dbReference type="EnsemblMetazoa" id="XP_038062438.1"/>
    </source>
</evidence>
<reference evidence="5" key="1">
    <citation type="submission" date="2022-11" db="UniProtKB">
        <authorList>
            <consortium name="EnsemblMetazoa"/>
        </authorList>
    </citation>
    <scope>IDENTIFICATION</scope>
</reference>
<feature type="compositionally biased region" description="Basic and acidic residues" evidence="4">
    <location>
        <begin position="220"/>
        <end position="272"/>
    </location>
</feature>
<dbReference type="Gene3D" id="1.25.40.20">
    <property type="entry name" value="Ankyrin repeat-containing domain"/>
    <property type="match status" value="1"/>
</dbReference>
<evidence type="ECO:0000256" key="2">
    <source>
        <dbReference type="ARBA" id="ARBA00023043"/>
    </source>
</evidence>
<dbReference type="AlphaFoldDB" id="A0A914AFE0"/>
<dbReference type="RefSeq" id="XP_038062438.1">
    <property type="nucleotide sequence ID" value="XM_038206510.1"/>
</dbReference>
<keyword evidence="1" id="KW-0677">Repeat</keyword>
<dbReference type="PANTHER" id="PTHR46680">
    <property type="entry name" value="NF-KAPPA-B INHIBITOR ALPHA"/>
    <property type="match status" value="1"/>
</dbReference>
<dbReference type="InterPro" id="IPR051070">
    <property type="entry name" value="NF-kappa-B_inhibitor"/>
</dbReference>
<keyword evidence="6" id="KW-1185">Reference proteome</keyword>
<dbReference type="SUPFAM" id="SSF48403">
    <property type="entry name" value="Ankyrin repeat"/>
    <property type="match status" value="1"/>
</dbReference>
<feature type="region of interest" description="Disordered" evidence="4">
    <location>
        <begin position="663"/>
        <end position="717"/>
    </location>
</feature>
<evidence type="ECO:0000256" key="3">
    <source>
        <dbReference type="PROSITE-ProRule" id="PRU00023"/>
    </source>
</evidence>
<feature type="region of interest" description="Disordered" evidence="4">
    <location>
        <begin position="757"/>
        <end position="786"/>
    </location>
</feature>
<dbReference type="GO" id="GO:0071356">
    <property type="term" value="P:cellular response to tumor necrosis factor"/>
    <property type="evidence" value="ECO:0007669"/>
    <property type="project" value="TreeGrafter"/>
</dbReference>
<evidence type="ECO:0000313" key="6">
    <source>
        <dbReference type="Proteomes" id="UP000887568"/>
    </source>
</evidence>
<dbReference type="GeneID" id="119732931"/>
<dbReference type="GO" id="GO:0005829">
    <property type="term" value="C:cytosol"/>
    <property type="evidence" value="ECO:0007669"/>
    <property type="project" value="TreeGrafter"/>
</dbReference>
<feature type="compositionally biased region" description="Basic and acidic residues" evidence="4">
    <location>
        <begin position="279"/>
        <end position="314"/>
    </location>
</feature>
<dbReference type="Proteomes" id="UP000887568">
    <property type="component" value="Unplaced"/>
</dbReference>
<accession>A0A914AFE0</accession>
<dbReference type="PROSITE" id="PS50297">
    <property type="entry name" value="ANK_REP_REGION"/>
    <property type="match status" value="2"/>
</dbReference>
<dbReference type="GO" id="GO:0051059">
    <property type="term" value="F:NF-kappaB binding"/>
    <property type="evidence" value="ECO:0007669"/>
    <property type="project" value="TreeGrafter"/>
</dbReference>
<keyword evidence="2 3" id="KW-0040">ANK repeat</keyword>
<feature type="compositionally biased region" description="Acidic residues" evidence="4">
    <location>
        <begin position="180"/>
        <end position="191"/>
    </location>
</feature>
<dbReference type="PANTHER" id="PTHR46680:SF3">
    <property type="entry name" value="NF-KAPPA-B INHIBITOR CACTUS"/>
    <property type="match status" value="1"/>
</dbReference>
<dbReference type="EnsemblMetazoa" id="XM_038206510.1">
    <property type="protein sequence ID" value="XP_038062438.1"/>
    <property type="gene ID" value="LOC119732931"/>
</dbReference>
<evidence type="ECO:0000256" key="1">
    <source>
        <dbReference type="ARBA" id="ARBA00022737"/>
    </source>
</evidence>
<proteinExistence type="predicted"/>
<dbReference type="OrthoDB" id="10254947at2759"/>
<dbReference type="SMART" id="SM00248">
    <property type="entry name" value="ANK"/>
    <property type="match status" value="6"/>
</dbReference>
<evidence type="ECO:0000256" key="4">
    <source>
        <dbReference type="SAM" id="MobiDB-lite"/>
    </source>
</evidence>
<feature type="repeat" description="ANK" evidence="3">
    <location>
        <begin position="879"/>
        <end position="899"/>
    </location>
</feature>